<dbReference type="GO" id="GO:0005886">
    <property type="term" value="C:plasma membrane"/>
    <property type="evidence" value="ECO:0007669"/>
    <property type="project" value="UniProtKB-SubCell"/>
</dbReference>
<dbReference type="AlphaFoldDB" id="A0A1F4WG33"/>
<evidence type="ECO:0000313" key="7">
    <source>
        <dbReference type="EMBL" id="OGC68288.1"/>
    </source>
</evidence>
<proteinExistence type="predicted"/>
<comment type="subcellular location">
    <subcellularLocation>
        <location evidence="1">Cell membrane</location>
        <topology evidence="1">Multi-pass membrane protein</topology>
    </subcellularLocation>
</comment>
<gene>
    <name evidence="7" type="ORF">A2415_01835</name>
</gene>
<evidence type="ECO:0000256" key="1">
    <source>
        <dbReference type="ARBA" id="ARBA00004651"/>
    </source>
</evidence>
<organism evidence="7 8">
    <name type="scientific">candidate division WWE3 bacterium RIFOXYC1_FULL_39_7</name>
    <dbReference type="NCBI Taxonomy" id="1802643"/>
    <lineage>
        <taxon>Bacteria</taxon>
        <taxon>Katanobacteria</taxon>
    </lineage>
</organism>
<keyword evidence="2" id="KW-1003">Cell membrane</keyword>
<evidence type="ECO:0000256" key="2">
    <source>
        <dbReference type="ARBA" id="ARBA00022475"/>
    </source>
</evidence>
<accession>A0A1F4WG33</accession>
<dbReference type="Proteomes" id="UP000179113">
    <property type="component" value="Unassembled WGS sequence"/>
</dbReference>
<protein>
    <recommendedName>
        <fullName evidence="9">Polysaccharide biosynthesis protein C-terminal domain-containing protein</fullName>
    </recommendedName>
</protein>
<evidence type="ECO:0000256" key="5">
    <source>
        <dbReference type="ARBA" id="ARBA00023136"/>
    </source>
</evidence>
<feature type="transmembrane region" description="Helical" evidence="6">
    <location>
        <begin position="276"/>
        <end position="297"/>
    </location>
</feature>
<feature type="transmembrane region" description="Helical" evidence="6">
    <location>
        <begin position="142"/>
        <end position="160"/>
    </location>
</feature>
<feature type="transmembrane region" description="Helical" evidence="6">
    <location>
        <begin position="12"/>
        <end position="40"/>
    </location>
</feature>
<feature type="transmembrane region" description="Helical" evidence="6">
    <location>
        <begin position="181"/>
        <end position="203"/>
    </location>
</feature>
<reference evidence="7 8" key="1">
    <citation type="journal article" date="2016" name="Nat. Commun.">
        <title>Thousands of microbial genomes shed light on interconnected biogeochemical processes in an aquifer system.</title>
        <authorList>
            <person name="Anantharaman K."/>
            <person name="Brown C.T."/>
            <person name="Hug L.A."/>
            <person name="Sharon I."/>
            <person name="Castelle C.J."/>
            <person name="Probst A.J."/>
            <person name="Thomas B.C."/>
            <person name="Singh A."/>
            <person name="Wilkins M.J."/>
            <person name="Karaoz U."/>
            <person name="Brodie E.L."/>
            <person name="Williams K.H."/>
            <person name="Hubbard S.S."/>
            <person name="Banfield J.F."/>
        </authorList>
    </citation>
    <scope>NUCLEOTIDE SEQUENCE [LARGE SCALE GENOMIC DNA]</scope>
</reference>
<keyword evidence="3 6" id="KW-0812">Transmembrane</keyword>
<name>A0A1F4WG33_UNCKA</name>
<comment type="caution">
    <text evidence="7">The sequence shown here is derived from an EMBL/GenBank/DDBJ whole genome shotgun (WGS) entry which is preliminary data.</text>
</comment>
<dbReference type="PANTHER" id="PTHR30250:SF28">
    <property type="entry name" value="POLYSACCHARIDE BIOSYNTHESIS PROTEIN"/>
    <property type="match status" value="1"/>
</dbReference>
<evidence type="ECO:0000256" key="3">
    <source>
        <dbReference type="ARBA" id="ARBA00022692"/>
    </source>
</evidence>
<feature type="transmembrane region" description="Helical" evidence="6">
    <location>
        <begin position="60"/>
        <end position="85"/>
    </location>
</feature>
<feature type="transmembrane region" description="Helical" evidence="6">
    <location>
        <begin position="106"/>
        <end position="130"/>
    </location>
</feature>
<evidence type="ECO:0000256" key="4">
    <source>
        <dbReference type="ARBA" id="ARBA00022989"/>
    </source>
</evidence>
<evidence type="ECO:0000313" key="8">
    <source>
        <dbReference type="Proteomes" id="UP000179113"/>
    </source>
</evidence>
<feature type="transmembrane region" description="Helical" evidence="6">
    <location>
        <begin position="251"/>
        <end position="270"/>
    </location>
</feature>
<dbReference type="PANTHER" id="PTHR30250">
    <property type="entry name" value="PST FAMILY PREDICTED COLANIC ACID TRANSPORTER"/>
    <property type="match status" value="1"/>
</dbReference>
<keyword evidence="4 6" id="KW-1133">Transmembrane helix</keyword>
<evidence type="ECO:0000256" key="6">
    <source>
        <dbReference type="SAM" id="Phobius"/>
    </source>
</evidence>
<dbReference type="EMBL" id="MEWA01000050">
    <property type="protein sequence ID" value="OGC68288.1"/>
    <property type="molecule type" value="Genomic_DNA"/>
</dbReference>
<dbReference type="InterPro" id="IPR050833">
    <property type="entry name" value="Poly_Biosynth_Transport"/>
</dbReference>
<evidence type="ECO:0008006" key="9">
    <source>
        <dbReference type="Google" id="ProtNLM"/>
    </source>
</evidence>
<feature type="transmembrane region" description="Helical" evidence="6">
    <location>
        <begin position="223"/>
        <end position="244"/>
    </location>
</feature>
<keyword evidence="5 6" id="KW-0472">Membrane</keyword>
<sequence>MAKYLHIENVFTVALVGLVLFASLITLVLQTTLQGLLVFWGQVGPTLVSSIGKLVMGLGLVYIGWGVFGAVLGIFLSVMLAYGYGLYLIRTQDFSQKYKQIKLKPFVVYAFPVLVQALAFTSLFTVDLILVKHYLPEFDAGLYAALSTLGKIIYFAVQPISNVMFPIVSKRRTIGENYHHVFYLSFLMAVVGSSVIVGFFYLLPNLAIGVLYGQEYLVATKELVWMGLFIAIYTLSYIVVSFLLSIGKTRIVILPFVVSIMQIVLINYYHGSILQVIQVSLGCASLLFVGLGGYLGYYQVNKLYAKK</sequence>